<dbReference type="PANTHER" id="PTHR22770:SF42">
    <property type="entry name" value="FINGER PROTEIN (ZIN), PUTATIVE (AFU_ORTHOLOGUE AFUA_4G03910)-RELATED"/>
    <property type="match status" value="1"/>
</dbReference>
<organism evidence="9 10">
    <name type="scientific">Gomphillus americanus</name>
    <dbReference type="NCBI Taxonomy" id="1940652"/>
    <lineage>
        <taxon>Eukaryota</taxon>
        <taxon>Fungi</taxon>
        <taxon>Dikarya</taxon>
        <taxon>Ascomycota</taxon>
        <taxon>Pezizomycotina</taxon>
        <taxon>Lecanoromycetes</taxon>
        <taxon>OSLEUM clade</taxon>
        <taxon>Ostropomycetidae</taxon>
        <taxon>Ostropales</taxon>
        <taxon>Graphidaceae</taxon>
        <taxon>Gomphilloideae</taxon>
        <taxon>Gomphillus</taxon>
    </lineage>
</organism>
<keyword evidence="3" id="KW-0863">Zinc-finger</keyword>
<feature type="domain" description="E3 ubiquitin-protein ligase RNF216 UBA" evidence="7">
    <location>
        <begin position="148"/>
        <end position="282"/>
    </location>
</feature>
<dbReference type="Pfam" id="PF26112">
    <property type="entry name" value="UBA_RNF216"/>
    <property type="match status" value="1"/>
</dbReference>
<accession>A0A8H3FVZ7</accession>
<dbReference type="InterPro" id="IPR047544">
    <property type="entry name" value="RING-HC_RBR_RNF216"/>
</dbReference>
<gene>
    <name evidence="9" type="ORF">GOMPHAMPRED_005230</name>
</gene>
<dbReference type="InterPro" id="IPR058758">
    <property type="entry name" value="UBA_RNF216"/>
</dbReference>
<comment type="caution">
    <text evidence="9">The sequence shown here is derived from an EMBL/GenBank/DDBJ whole genome shotgun (WGS) entry which is preliminary data.</text>
</comment>
<dbReference type="Pfam" id="PF26191">
    <property type="entry name" value="RING-HC_RBR_RNF216"/>
    <property type="match status" value="1"/>
</dbReference>
<feature type="compositionally biased region" description="Polar residues" evidence="6">
    <location>
        <begin position="438"/>
        <end position="458"/>
    </location>
</feature>
<evidence type="ECO:0000313" key="10">
    <source>
        <dbReference type="Proteomes" id="UP000664169"/>
    </source>
</evidence>
<evidence type="ECO:0000259" key="8">
    <source>
        <dbReference type="Pfam" id="PF26191"/>
    </source>
</evidence>
<protein>
    <recommendedName>
        <fullName evidence="11">RING-type domain-containing protein</fullName>
    </recommendedName>
</protein>
<dbReference type="AlphaFoldDB" id="A0A8H3FVZ7"/>
<name>A0A8H3FVZ7_9LECA</name>
<keyword evidence="4" id="KW-0833">Ubl conjugation pathway</keyword>
<dbReference type="OrthoDB" id="10009520at2759"/>
<proteinExistence type="predicted"/>
<feature type="region of interest" description="Disordered" evidence="6">
    <location>
        <begin position="1"/>
        <end position="29"/>
    </location>
</feature>
<dbReference type="PANTHER" id="PTHR22770">
    <property type="entry name" value="UBIQUITIN CONJUGATING ENZYME 7 INTERACTING PROTEIN-RELATED"/>
    <property type="match status" value="1"/>
</dbReference>
<evidence type="ECO:0000313" key="9">
    <source>
        <dbReference type="EMBL" id="CAF9928753.1"/>
    </source>
</evidence>
<keyword evidence="10" id="KW-1185">Reference proteome</keyword>
<dbReference type="InterPro" id="IPR051628">
    <property type="entry name" value="LUBAC_E3_Ligases"/>
</dbReference>
<evidence type="ECO:0000259" key="7">
    <source>
        <dbReference type="Pfam" id="PF26112"/>
    </source>
</evidence>
<sequence>MLLSAFRPSRPRSDDGATNETALRRQRESSNLSLSTSFLSRTKPAAEVIEVEEQHELSLQDLNESLFALAELFPDVRPDVFREMLSSLSEESRHHIVADRLLNSGALWIRGRWRISSRIADSKILSEALEIESQDIKDTEGLVPIREQFRSKIYKAAVKTALEDEFRTLSRTAIEGVLAEQNFSYTLCRPVLAELAAKSWRISFKALMKWKKTSETHFMLVPVKTSSAAGMNQFQLKKTGSAELDEELYQTVLKPILDKDGHSKEAISQELAILLNNAEAKENHAVYECECCYEEVAFESIGTCSTGEHILCFSCIRNTVSAALYAQAWSKTIDHERSALLCFSPGSDSCEGCFPNHLTKRALLQARGGSKTWLKFEEKLAVKPQTKTTRTTTTTTAISAATSELFPAAACNATNAIYTEKATKKKPSAKLAKLQKGNGMQQNRRTPSGCNQEPTTRAQDPKPRPSQTES</sequence>
<reference evidence="9" key="1">
    <citation type="submission" date="2021-03" db="EMBL/GenBank/DDBJ databases">
        <authorList>
            <person name="Tagirdzhanova G."/>
        </authorList>
    </citation>
    <scope>NUCLEOTIDE SEQUENCE</scope>
</reference>
<keyword evidence="5" id="KW-0862">Zinc</keyword>
<dbReference type="GO" id="GO:0008270">
    <property type="term" value="F:zinc ion binding"/>
    <property type="evidence" value="ECO:0007669"/>
    <property type="project" value="UniProtKB-KW"/>
</dbReference>
<feature type="domain" description="E3 ubiquitin-protein ligase RNF216 RING finger HC subclass" evidence="8">
    <location>
        <begin position="285"/>
        <end position="384"/>
    </location>
</feature>
<evidence type="ECO:0000256" key="2">
    <source>
        <dbReference type="ARBA" id="ARBA00022723"/>
    </source>
</evidence>
<evidence type="ECO:0000256" key="6">
    <source>
        <dbReference type="SAM" id="MobiDB-lite"/>
    </source>
</evidence>
<evidence type="ECO:0000256" key="1">
    <source>
        <dbReference type="ARBA" id="ARBA00004906"/>
    </source>
</evidence>
<evidence type="ECO:0000256" key="5">
    <source>
        <dbReference type="ARBA" id="ARBA00022833"/>
    </source>
</evidence>
<evidence type="ECO:0008006" key="11">
    <source>
        <dbReference type="Google" id="ProtNLM"/>
    </source>
</evidence>
<dbReference type="EMBL" id="CAJPDQ010000030">
    <property type="protein sequence ID" value="CAF9928753.1"/>
    <property type="molecule type" value="Genomic_DNA"/>
</dbReference>
<evidence type="ECO:0000256" key="4">
    <source>
        <dbReference type="ARBA" id="ARBA00022786"/>
    </source>
</evidence>
<comment type="pathway">
    <text evidence="1">Protein modification; protein ubiquitination.</text>
</comment>
<dbReference type="Proteomes" id="UP000664169">
    <property type="component" value="Unassembled WGS sequence"/>
</dbReference>
<evidence type="ECO:0000256" key="3">
    <source>
        <dbReference type="ARBA" id="ARBA00022771"/>
    </source>
</evidence>
<feature type="region of interest" description="Disordered" evidence="6">
    <location>
        <begin position="424"/>
        <end position="470"/>
    </location>
</feature>
<keyword evidence="2" id="KW-0479">Metal-binding</keyword>